<evidence type="ECO:0000313" key="3">
    <source>
        <dbReference type="EMBL" id="MFC5453081.1"/>
    </source>
</evidence>
<comment type="caution">
    <text evidence="3">The sequence shown here is derived from an EMBL/GenBank/DDBJ whole genome shotgun (WGS) entry which is preliminary data.</text>
</comment>
<reference evidence="4" key="1">
    <citation type="journal article" date="2019" name="Int. J. Syst. Evol. Microbiol.">
        <title>The Global Catalogue of Microorganisms (GCM) 10K type strain sequencing project: providing services to taxonomists for standard genome sequencing and annotation.</title>
        <authorList>
            <consortium name="The Broad Institute Genomics Platform"/>
            <consortium name="The Broad Institute Genome Sequencing Center for Infectious Disease"/>
            <person name="Wu L."/>
            <person name="Ma J."/>
        </authorList>
    </citation>
    <scope>NUCLEOTIDE SEQUENCE [LARGE SCALE GENOMIC DNA]</scope>
    <source>
        <strain evidence="4">KACC 11904</strain>
    </source>
</reference>
<dbReference type="RefSeq" id="WP_270879332.1">
    <property type="nucleotide sequence ID" value="NZ_JAQFVF010000023.1"/>
</dbReference>
<accession>A0ABW0KK16</accession>
<dbReference type="EMBL" id="JBHSMJ010000065">
    <property type="protein sequence ID" value="MFC5453081.1"/>
    <property type="molecule type" value="Genomic_DNA"/>
</dbReference>
<proteinExistence type="predicted"/>
<evidence type="ECO:0000256" key="2">
    <source>
        <dbReference type="SAM" id="Phobius"/>
    </source>
</evidence>
<dbReference type="Gene3D" id="3.30.70.60">
    <property type="match status" value="1"/>
</dbReference>
<keyword evidence="2" id="KW-0472">Membrane</keyword>
<evidence type="ECO:0000256" key="1">
    <source>
        <dbReference type="SAM" id="Coils"/>
    </source>
</evidence>
<evidence type="ECO:0000313" key="4">
    <source>
        <dbReference type="Proteomes" id="UP001596044"/>
    </source>
</evidence>
<name>A0ABW0KK16_9BACL</name>
<keyword evidence="2" id="KW-0812">Transmembrane</keyword>
<keyword evidence="1" id="KW-0175">Coiled coil</keyword>
<keyword evidence="2" id="KW-1133">Transmembrane helix</keyword>
<feature type="transmembrane region" description="Helical" evidence="2">
    <location>
        <begin position="12"/>
        <end position="30"/>
    </location>
</feature>
<dbReference type="Proteomes" id="UP001596044">
    <property type="component" value="Unassembled WGS sequence"/>
</dbReference>
<feature type="coiled-coil region" evidence="1">
    <location>
        <begin position="37"/>
        <end position="64"/>
    </location>
</feature>
<protein>
    <submittedName>
        <fullName evidence="3">Type 4a pilus biogenesis protein PilO</fullName>
    </submittedName>
</protein>
<organism evidence="3 4">
    <name type="scientific">Paenibacillus aestuarii</name>
    <dbReference type="NCBI Taxonomy" id="516965"/>
    <lineage>
        <taxon>Bacteria</taxon>
        <taxon>Bacillati</taxon>
        <taxon>Bacillota</taxon>
        <taxon>Bacilli</taxon>
        <taxon>Bacillales</taxon>
        <taxon>Paenibacillaceae</taxon>
        <taxon>Paenibacillus</taxon>
    </lineage>
</organism>
<gene>
    <name evidence="3" type="primary">pilO</name>
    <name evidence="3" type="ORF">ACFPOG_33235</name>
</gene>
<sequence length="200" mass="22154">MLSKNNSQTFILAGAALLFLCLFALYYLLLMPSKSKLNEQSLQISNAQAQVELISKKVAEKQKSTPTMPIKDIQAALPLWDNIEQLTLDLNNLKTATNVSFSSISYTTVDKPQQQADASTKLTNPNVKEVKVTAALSGTYDEIIATIAKLQKLPRIITIETVNFGSLPKDLTKKITANLSFKAYYDPSYKSKVDKVESPY</sequence>
<dbReference type="InterPro" id="IPR014717">
    <property type="entry name" value="Transl_elong_EF1B/ribsomal_bS6"/>
</dbReference>
<dbReference type="Pfam" id="PF04350">
    <property type="entry name" value="PilO"/>
    <property type="match status" value="1"/>
</dbReference>
<keyword evidence="4" id="KW-1185">Reference proteome</keyword>
<dbReference type="InterPro" id="IPR007445">
    <property type="entry name" value="PilO"/>
</dbReference>